<dbReference type="STRING" id="36050.A0A1B8B047"/>
<keyword evidence="1" id="KW-0732">Signal</keyword>
<dbReference type="OMA" id="YNASHPR"/>
<evidence type="ECO:0000313" key="2">
    <source>
        <dbReference type="EMBL" id="OBS26109.1"/>
    </source>
</evidence>
<feature type="chain" id="PRO_5008603472" evidence="1">
    <location>
        <begin position="17"/>
        <end position="249"/>
    </location>
</feature>
<name>A0A1B8B047_FUSPO</name>
<keyword evidence="3" id="KW-1185">Reference proteome</keyword>
<dbReference type="Proteomes" id="UP000091967">
    <property type="component" value="Unassembled WGS sequence"/>
</dbReference>
<sequence length="249" mass="28773">MFSFMLAVSLLTAAGAFKFQSDESVNYSDFFDKRCVKALTTEINCDEHIRMFGQSRTAGWLGSNTTVDSVCITTCFDSFQQWNKTVTEECDKDLNRAFPPRELENIIKVANEMRQMWNATCIRDTKTGRYCFDVIDELRDHRTYGEGKTFKEPCHPCYGMVINAMLNASIEMELWGFDDNYWKEQLDLVHEKCGGPGKIEKDFEEQKVYNVSHGREPEVRENKGAMAMINQINAVWIAVVIYGWSMFIF</sequence>
<dbReference type="AlphaFoldDB" id="A0A1B8B047"/>
<dbReference type="EMBL" id="LYXU01000001">
    <property type="protein sequence ID" value="OBS26109.1"/>
    <property type="molecule type" value="Genomic_DNA"/>
</dbReference>
<evidence type="ECO:0000256" key="1">
    <source>
        <dbReference type="SAM" id="SignalP"/>
    </source>
</evidence>
<organism evidence="2 3">
    <name type="scientific">Fusarium poae</name>
    <dbReference type="NCBI Taxonomy" id="36050"/>
    <lineage>
        <taxon>Eukaryota</taxon>
        <taxon>Fungi</taxon>
        <taxon>Dikarya</taxon>
        <taxon>Ascomycota</taxon>
        <taxon>Pezizomycotina</taxon>
        <taxon>Sordariomycetes</taxon>
        <taxon>Hypocreomycetidae</taxon>
        <taxon>Hypocreales</taxon>
        <taxon>Nectriaceae</taxon>
        <taxon>Fusarium</taxon>
    </lineage>
</organism>
<protein>
    <submittedName>
        <fullName evidence="2">Uncharacterized protein</fullName>
    </submittedName>
</protein>
<gene>
    <name evidence="2" type="ORF">FPOA_00052</name>
</gene>
<accession>A0A1B8B047</accession>
<proteinExistence type="predicted"/>
<feature type="signal peptide" evidence="1">
    <location>
        <begin position="1"/>
        <end position="16"/>
    </location>
</feature>
<comment type="caution">
    <text evidence="2">The sequence shown here is derived from an EMBL/GenBank/DDBJ whole genome shotgun (WGS) entry which is preliminary data.</text>
</comment>
<evidence type="ECO:0000313" key="3">
    <source>
        <dbReference type="Proteomes" id="UP000091967"/>
    </source>
</evidence>
<reference evidence="2 3" key="1">
    <citation type="submission" date="2016-06" db="EMBL/GenBank/DDBJ databases">
        <title>Living apart together: crosstalk between the core and supernumerary genomes in a fungal plant pathogen.</title>
        <authorList>
            <person name="Vanheule A."/>
            <person name="Audenaert K."/>
            <person name="Warris S."/>
            <person name="Van De Geest H."/>
            <person name="Schijlen E."/>
            <person name="Hofte M."/>
            <person name="De Saeger S."/>
            <person name="Haesaert G."/>
            <person name="Waalwijk C."/>
            <person name="Van Der Lee T."/>
        </authorList>
    </citation>
    <scope>NUCLEOTIDE SEQUENCE [LARGE SCALE GENOMIC DNA]</scope>
    <source>
        <strain evidence="2 3">2516</strain>
    </source>
</reference>